<name>A0A5N0T8S3_9GAMM</name>
<dbReference type="EMBL" id="VYXP01000005">
    <property type="protein sequence ID" value="KAA9131433.1"/>
    <property type="molecule type" value="Genomic_DNA"/>
</dbReference>
<dbReference type="Gene3D" id="2.60.120.10">
    <property type="entry name" value="Jelly Rolls"/>
    <property type="match status" value="1"/>
</dbReference>
<protein>
    <submittedName>
        <fullName evidence="6">Crp/Fnr family transcriptional regulator</fullName>
    </submittedName>
</protein>
<dbReference type="Pfam" id="PF13545">
    <property type="entry name" value="HTH_Crp_2"/>
    <property type="match status" value="1"/>
</dbReference>
<dbReference type="Pfam" id="PF00027">
    <property type="entry name" value="cNMP_binding"/>
    <property type="match status" value="1"/>
</dbReference>
<dbReference type="Gene3D" id="1.10.10.10">
    <property type="entry name" value="Winged helix-like DNA-binding domain superfamily/Winged helix DNA-binding domain"/>
    <property type="match status" value="1"/>
</dbReference>
<dbReference type="InterPro" id="IPR000595">
    <property type="entry name" value="cNMP-bd_dom"/>
</dbReference>
<dbReference type="InterPro" id="IPR050397">
    <property type="entry name" value="Env_Response_Regulators"/>
</dbReference>
<sequence>MRRQPLDKLPDHPLLSALSAEQLDRLLKGSERVEIDANETLFNMGETASRFYMVESGQVKIFRVSPNGQEKVLELMQSGRTFAEAAMFMENPRYPANCAALTHSQVVALNAGIFMDILSESPDTAIRLLAGMSMKLRARIADIESLAFQNATLRVVGFLLGLVPASQDISEIALPFSKKMIAARLSLQPETLSRVFAKLTSQGLLVVDGDTLYLPRLDDLRALTWTS</sequence>
<keyword evidence="7" id="KW-1185">Reference proteome</keyword>
<dbReference type="InterPro" id="IPR012318">
    <property type="entry name" value="HTH_CRP"/>
</dbReference>
<dbReference type="InterPro" id="IPR036390">
    <property type="entry name" value="WH_DNA-bd_sf"/>
</dbReference>
<keyword evidence="3" id="KW-0804">Transcription</keyword>
<evidence type="ECO:0000256" key="3">
    <source>
        <dbReference type="ARBA" id="ARBA00023163"/>
    </source>
</evidence>
<organism evidence="6 7">
    <name type="scientific">Marinihelvus fidelis</name>
    <dbReference type="NCBI Taxonomy" id="2613842"/>
    <lineage>
        <taxon>Bacteria</taxon>
        <taxon>Pseudomonadati</taxon>
        <taxon>Pseudomonadota</taxon>
        <taxon>Gammaproteobacteria</taxon>
        <taxon>Chromatiales</taxon>
        <taxon>Wenzhouxiangellaceae</taxon>
        <taxon>Marinihelvus</taxon>
    </lineage>
</organism>
<evidence type="ECO:0000259" key="4">
    <source>
        <dbReference type="PROSITE" id="PS50042"/>
    </source>
</evidence>
<dbReference type="InterPro" id="IPR018490">
    <property type="entry name" value="cNMP-bd_dom_sf"/>
</dbReference>
<dbReference type="PANTHER" id="PTHR24567">
    <property type="entry name" value="CRP FAMILY TRANSCRIPTIONAL REGULATORY PROTEIN"/>
    <property type="match status" value="1"/>
</dbReference>
<evidence type="ECO:0000256" key="1">
    <source>
        <dbReference type="ARBA" id="ARBA00023015"/>
    </source>
</evidence>
<evidence type="ECO:0000259" key="5">
    <source>
        <dbReference type="PROSITE" id="PS51063"/>
    </source>
</evidence>
<dbReference type="SUPFAM" id="SSF51206">
    <property type="entry name" value="cAMP-binding domain-like"/>
    <property type="match status" value="1"/>
</dbReference>
<reference evidence="6 7" key="1">
    <citation type="submission" date="2019-09" db="EMBL/GenBank/DDBJ databases">
        <title>Wenzhouxiangella sp. Genome sequencing and assembly.</title>
        <authorList>
            <person name="Zhang R."/>
        </authorList>
    </citation>
    <scope>NUCLEOTIDE SEQUENCE [LARGE SCALE GENOMIC DNA]</scope>
    <source>
        <strain evidence="6 7">W260</strain>
    </source>
</reference>
<dbReference type="InterPro" id="IPR036388">
    <property type="entry name" value="WH-like_DNA-bd_sf"/>
</dbReference>
<dbReference type="GO" id="GO:0005829">
    <property type="term" value="C:cytosol"/>
    <property type="evidence" value="ECO:0007669"/>
    <property type="project" value="TreeGrafter"/>
</dbReference>
<evidence type="ECO:0000256" key="2">
    <source>
        <dbReference type="ARBA" id="ARBA00023125"/>
    </source>
</evidence>
<keyword evidence="2" id="KW-0238">DNA-binding</keyword>
<dbReference type="PANTHER" id="PTHR24567:SF68">
    <property type="entry name" value="DNA-BINDING TRANSCRIPTIONAL DUAL REGULATOR CRP"/>
    <property type="match status" value="1"/>
</dbReference>
<dbReference type="GO" id="GO:0003677">
    <property type="term" value="F:DNA binding"/>
    <property type="evidence" value="ECO:0007669"/>
    <property type="project" value="UniProtKB-KW"/>
</dbReference>
<dbReference type="AlphaFoldDB" id="A0A5N0T8S3"/>
<keyword evidence="1" id="KW-0805">Transcription regulation</keyword>
<dbReference type="PROSITE" id="PS51063">
    <property type="entry name" value="HTH_CRP_2"/>
    <property type="match status" value="1"/>
</dbReference>
<dbReference type="SMART" id="SM00100">
    <property type="entry name" value="cNMP"/>
    <property type="match status" value="1"/>
</dbReference>
<feature type="domain" description="Cyclic nucleotide-binding" evidence="4">
    <location>
        <begin position="14"/>
        <end position="135"/>
    </location>
</feature>
<dbReference type="SMART" id="SM00419">
    <property type="entry name" value="HTH_CRP"/>
    <property type="match status" value="1"/>
</dbReference>
<dbReference type="SUPFAM" id="SSF46785">
    <property type="entry name" value="Winged helix' DNA-binding domain"/>
    <property type="match status" value="1"/>
</dbReference>
<dbReference type="RefSeq" id="WP_150864083.1">
    <property type="nucleotide sequence ID" value="NZ_VYXP01000005.1"/>
</dbReference>
<evidence type="ECO:0000313" key="7">
    <source>
        <dbReference type="Proteomes" id="UP000325372"/>
    </source>
</evidence>
<dbReference type="GO" id="GO:0003700">
    <property type="term" value="F:DNA-binding transcription factor activity"/>
    <property type="evidence" value="ECO:0007669"/>
    <property type="project" value="TreeGrafter"/>
</dbReference>
<dbReference type="InterPro" id="IPR014710">
    <property type="entry name" value="RmlC-like_jellyroll"/>
</dbReference>
<evidence type="ECO:0000313" key="6">
    <source>
        <dbReference type="EMBL" id="KAA9131433.1"/>
    </source>
</evidence>
<accession>A0A5N0T8S3</accession>
<dbReference type="PROSITE" id="PS50042">
    <property type="entry name" value="CNMP_BINDING_3"/>
    <property type="match status" value="1"/>
</dbReference>
<proteinExistence type="predicted"/>
<dbReference type="CDD" id="cd00038">
    <property type="entry name" value="CAP_ED"/>
    <property type="match status" value="1"/>
</dbReference>
<dbReference type="Proteomes" id="UP000325372">
    <property type="component" value="Unassembled WGS sequence"/>
</dbReference>
<gene>
    <name evidence="6" type="ORF">F3N42_08930</name>
</gene>
<comment type="caution">
    <text evidence="6">The sequence shown here is derived from an EMBL/GenBank/DDBJ whole genome shotgun (WGS) entry which is preliminary data.</text>
</comment>
<feature type="domain" description="HTH crp-type" evidence="5">
    <location>
        <begin position="149"/>
        <end position="218"/>
    </location>
</feature>